<evidence type="ECO:0000256" key="1">
    <source>
        <dbReference type="SAM" id="MobiDB-lite"/>
    </source>
</evidence>
<dbReference type="Proteomes" id="UP001642360">
    <property type="component" value="Unassembled WGS sequence"/>
</dbReference>
<dbReference type="AlphaFoldDB" id="A0ABC8SFD6"/>
<evidence type="ECO:0000313" key="3">
    <source>
        <dbReference type="Proteomes" id="UP001642360"/>
    </source>
</evidence>
<feature type="region of interest" description="Disordered" evidence="1">
    <location>
        <begin position="65"/>
        <end position="97"/>
    </location>
</feature>
<gene>
    <name evidence="2" type="ORF">ILEXP_LOCUS22168</name>
</gene>
<evidence type="ECO:0008006" key="4">
    <source>
        <dbReference type="Google" id="ProtNLM"/>
    </source>
</evidence>
<organism evidence="2 3">
    <name type="scientific">Ilex paraguariensis</name>
    <name type="common">yerba mate</name>
    <dbReference type="NCBI Taxonomy" id="185542"/>
    <lineage>
        <taxon>Eukaryota</taxon>
        <taxon>Viridiplantae</taxon>
        <taxon>Streptophyta</taxon>
        <taxon>Embryophyta</taxon>
        <taxon>Tracheophyta</taxon>
        <taxon>Spermatophyta</taxon>
        <taxon>Magnoliopsida</taxon>
        <taxon>eudicotyledons</taxon>
        <taxon>Gunneridae</taxon>
        <taxon>Pentapetalae</taxon>
        <taxon>asterids</taxon>
        <taxon>campanulids</taxon>
        <taxon>Aquifoliales</taxon>
        <taxon>Aquifoliaceae</taxon>
        <taxon>Ilex</taxon>
    </lineage>
</organism>
<dbReference type="PANTHER" id="PTHR31871:SF61">
    <property type="entry name" value="OS06G0705300 PROTEIN"/>
    <property type="match status" value="1"/>
</dbReference>
<dbReference type="Pfam" id="PF09713">
    <property type="entry name" value="A_thal_3526"/>
    <property type="match status" value="1"/>
</dbReference>
<dbReference type="NCBIfam" id="TIGR01589">
    <property type="entry name" value="A_thal_3526"/>
    <property type="match status" value="1"/>
</dbReference>
<keyword evidence="3" id="KW-1185">Reference proteome</keyword>
<evidence type="ECO:0000313" key="2">
    <source>
        <dbReference type="EMBL" id="CAK9153864.1"/>
    </source>
</evidence>
<comment type="caution">
    <text evidence="2">The sequence shown here is derived from an EMBL/GenBank/DDBJ whole genome shotgun (WGS) entry which is preliminary data.</text>
</comment>
<protein>
    <recommendedName>
        <fullName evidence="4">Argininosuccinate lyase</fullName>
    </recommendedName>
</protein>
<name>A0ABC8SFD6_9AQUA</name>
<accession>A0ABC8SFD6</accession>
<dbReference type="PANTHER" id="PTHR31871">
    <property type="entry name" value="OS02G0137100 PROTEIN"/>
    <property type="match status" value="1"/>
</dbReference>
<dbReference type="InterPro" id="IPR006476">
    <property type="entry name" value="CHP01589_pln"/>
</dbReference>
<proteinExistence type="predicted"/>
<reference evidence="2 3" key="1">
    <citation type="submission" date="2024-02" db="EMBL/GenBank/DDBJ databases">
        <authorList>
            <person name="Vignale AGUSTIN F."/>
            <person name="Sosa J E."/>
            <person name="Modenutti C."/>
        </authorList>
    </citation>
    <scope>NUCLEOTIDE SEQUENCE [LARGE SCALE GENOMIC DNA]</scope>
</reference>
<sequence>MGDSSAQYIHMVQHLIEECIIFNMSKEECMEALSKHANIQPVITSTVWKELEKENKDFFEDYTKNREERESKKEGGQRFHKMHLDSFTKDTNGDDDE</sequence>
<dbReference type="EMBL" id="CAUOFW020002459">
    <property type="protein sequence ID" value="CAK9153864.1"/>
    <property type="molecule type" value="Genomic_DNA"/>
</dbReference>